<evidence type="ECO:0000256" key="15">
    <source>
        <dbReference type="ARBA" id="ARBA00023136"/>
    </source>
</evidence>
<comment type="caution">
    <text evidence="20">The sequence shown here is derived from an EMBL/GenBank/DDBJ whole genome shotgun (WGS) entry which is preliminary data.</text>
</comment>
<evidence type="ECO:0000256" key="9">
    <source>
        <dbReference type="ARBA" id="ARBA00022679"/>
    </source>
</evidence>
<comment type="pathway">
    <text evidence="4">Lipid metabolism.</text>
</comment>
<dbReference type="Pfam" id="PF09139">
    <property type="entry name" value="Tam41_Mmp37"/>
    <property type="match status" value="1"/>
</dbReference>
<keyword evidence="21" id="KW-1185">Reference proteome</keyword>
<keyword evidence="15" id="KW-0472">Membrane</keyword>
<comment type="subcellular location">
    <subcellularLocation>
        <location evidence="2">Mitochondrion inner membrane</location>
        <topology evidence="2">Peripheral membrane protein</topology>
        <orientation evidence="2">Matrix side</orientation>
    </subcellularLocation>
</comment>
<evidence type="ECO:0000256" key="18">
    <source>
        <dbReference type="ARBA" id="ARBA00029893"/>
    </source>
</evidence>
<feature type="compositionally biased region" description="Basic and acidic residues" evidence="19">
    <location>
        <begin position="66"/>
        <end position="83"/>
    </location>
</feature>
<dbReference type="AlphaFoldDB" id="A0AAV9X2D8"/>
<keyword evidence="8" id="KW-0444">Lipid biosynthesis</keyword>
<protein>
    <recommendedName>
        <fullName evidence="7">Phosphatidate cytidylyltransferase, mitochondrial</fullName>
        <ecNumber evidence="6">2.7.7.41</ecNumber>
    </recommendedName>
    <alternativeName>
        <fullName evidence="18">CDP-diacylglycerol synthase</fullName>
    </alternativeName>
</protein>
<evidence type="ECO:0000256" key="2">
    <source>
        <dbReference type="ARBA" id="ARBA00004443"/>
    </source>
</evidence>
<evidence type="ECO:0000256" key="5">
    <source>
        <dbReference type="ARBA" id="ARBA00005458"/>
    </source>
</evidence>
<dbReference type="GO" id="GO:0016024">
    <property type="term" value="P:CDP-diacylglycerol biosynthetic process"/>
    <property type="evidence" value="ECO:0007669"/>
    <property type="project" value="TreeGrafter"/>
</dbReference>
<sequence length="499" mass="57119">MALGTPAARPAVRLLAASVLRYGLFVPAPSCFAYSKSATTAVPPSIPPDRYRIRTAHRSFSCTQRRHQESATPDKDPESKKSTEPQNPSHSPPEVLSQTPDPTLSTENESPFDYNTQEPYYDTSQYHTLPRTFGANQYMYINEELRQSLRQLLWEFKAPIRYAFAYGSGVFSQGTTSSKDKPMIDLIFGVTYTQHWHSLNLTEHRDHYSFLGRLGSGVVARVQDGFGAGVYFNTYVELNGMMIKYGVVNLDTFCRDLTDWDTLYLAGRMHKPVKILRDDARVRLANQANLLSALRVALLLLPEQFTEQQLYHTIAGISYMGDPRMNLFTENPHKVSNIVANQLPNFRRLYSPLVDTLPNMIFKNNPKNTVPKDTILLQDMDPVRRGNMVRRLPKTFRKRLYFQYQRKWQIPQLEYEKLVGSEEQERLEGRRGGQFEQRIAEDVAGIRKEVKAVINSTIGWPSTSQSVKGLFSTGWVKTWKYLQEKIKKWRSAKKSAGPS</sequence>
<organism evidence="20 21">
    <name type="scientific">Orbilia ellipsospora</name>
    <dbReference type="NCBI Taxonomy" id="2528407"/>
    <lineage>
        <taxon>Eukaryota</taxon>
        <taxon>Fungi</taxon>
        <taxon>Dikarya</taxon>
        <taxon>Ascomycota</taxon>
        <taxon>Pezizomycotina</taxon>
        <taxon>Orbiliomycetes</taxon>
        <taxon>Orbiliales</taxon>
        <taxon>Orbiliaceae</taxon>
        <taxon>Orbilia</taxon>
    </lineage>
</organism>
<proteinExistence type="inferred from homology"/>
<keyword evidence="9" id="KW-0808">Transferase</keyword>
<dbReference type="GO" id="GO:0004605">
    <property type="term" value="F:phosphatidate cytidylyltransferase activity"/>
    <property type="evidence" value="ECO:0007669"/>
    <property type="project" value="UniProtKB-EC"/>
</dbReference>
<dbReference type="GO" id="GO:0005743">
    <property type="term" value="C:mitochondrial inner membrane"/>
    <property type="evidence" value="ECO:0007669"/>
    <property type="project" value="UniProtKB-SubCell"/>
</dbReference>
<comment type="similarity">
    <text evidence="5">Belongs to the TAM41 family.</text>
</comment>
<keyword evidence="14" id="KW-0496">Mitochondrion</keyword>
<dbReference type="PANTHER" id="PTHR13619:SF0">
    <property type="entry name" value="PHOSPHATIDATE CYTIDYLYLTRANSFERASE, MITOCHONDRIAL"/>
    <property type="match status" value="1"/>
</dbReference>
<evidence type="ECO:0000256" key="10">
    <source>
        <dbReference type="ARBA" id="ARBA00022695"/>
    </source>
</evidence>
<evidence type="ECO:0000256" key="19">
    <source>
        <dbReference type="SAM" id="MobiDB-lite"/>
    </source>
</evidence>
<evidence type="ECO:0000256" key="3">
    <source>
        <dbReference type="ARBA" id="ARBA00005119"/>
    </source>
</evidence>
<accession>A0AAV9X2D8</accession>
<evidence type="ECO:0000256" key="7">
    <source>
        <dbReference type="ARBA" id="ARBA00018337"/>
    </source>
</evidence>
<evidence type="ECO:0000313" key="21">
    <source>
        <dbReference type="Proteomes" id="UP001365542"/>
    </source>
</evidence>
<keyword evidence="16" id="KW-0594">Phospholipid biosynthesis</keyword>
<dbReference type="EC" id="2.7.7.41" evidence="6"/>
<dbReference type="Proteomes" id="UP001365542">
    <property type="component" value="Unassembled WGS sequence"/>
</dbReference>
<comment type="pathway">
    <text evidence="3">Phospholipid metabolism; CDP-diacylglycerol biosynthesis; CDP-diacylglycerol from sn-glycerol 3-phosphate: step 3/3.</text>
</comment>
<evidence type="ECO:0000256" key="11">
    <source>
        <dbReference type="ARBA" id="ARBA00022792"/>
    </source>
</evidence>
<evidence type="ECO:0000256" key="4">
    <source>
        <dbReference type="ARBA" id="ARBA00005189"/>
    </source>
</evidence>
<keyword evidence="12" id="KW-0460">Magnesium</keyword>
<evidence type="ECO:0000256" key="8">
    <source>
        <dbReference type="ARBA" id="ARBA00022516"/>
    </source>
</evidence>
<comment type="cofactor">
    <cofactor evidence="1">
        <name>Mg(2+)</name>
        <dbReference type="ChEBI" id="CHEBI:18420"/>
    </cofactor>
</comment>
<reference evidence="20 21" key="1">
    <citation type="submission" date="2019-10" db="EMBL/GenBank/DDBJ databases">
        <authorList>
            <person name="Palmer J.M."/>
        </authorList>
    </citation>
    <scope>NUCLEOTIDE SEQUENCE [LARGE SCALE GENOMIC DNA]</scope>
    <source>
        <strain evidence="20 21">TWF694</strain>
    </source>
</reference>
<evidence type="ECO:0000256" key="16">
    <source>
        <dbReference type="ARBA" id="ARBA00023209"/>
    </source>
</evidence>
<evidence type="ECO:0000256" key="14">
    <source>
        <dbReference type="ARBA" id="ARBA00023128"/>
    </source>
</evidence>
<keyword evidence="11" id="KW-0999">Mitochondrion inner membrane</keyword>
<evidence type="ECO:0000313" key="20">
    <source>
        <dbReference type="EMBL" id="KAK6527834.1"/>
    </source>
</evidence>
<dbReference type="EMBL" id="JAVHJO010000015">
    <property type="protein sequence ID" value="KAK6527834.1"/>
    <property type="molecule type" value="Genomic_DNA"/>
</dbReference>
<dbReference type="InterPro" id="IPR015222">
    <property type="entry name" value="Tam41"/>
</dbReference>
<feature type="region of interest" description="Disordered" evidence="19">
    <location>
        <begin position="57"/>
        <end position="119"/>
    </location>
</feature>
<evidence type="ECO:0000256" key="1">
    <source>
        <dbReference type="ARBA" id="ARBA00001946"/>
    </source>
</evidence>
<evidence type="ECO:0000256" key="13">
    <source>
        <dbReference type="ARBA" id="ARBA00023098"/>
    </source>
</evidence>
<evidence type="ECO:0000256" key="17">
    <source>
        <dbReference type="ARBA" id="ARBA00023264"/>
    </source>
</evidence>
<dbReference type="PANTHER" id="PTHR13619">
    <property type="entry name" value="PHOSPHATIDATE CYTIDYLYLTRANSFERASE, MITOCHONDRIAL"/>
    <property type="match status" value="1"/>
</dbReference>
<dbReference type="PIRSF" id="PIRSF028840">
    <property type="entry name" value="Mmp37"/>
    <property type="match status" value="1"/>
</dbReference>
<dbReference type="GO" id="GO:0032049">
    <property type="term" value="P:cardiolipin biosynthetic process"/>
    <property type="evidence" value="ECO:0007669"/>
    <property type="project" value="InterPro"/>
</dbReference>
<keyword evidence="13" id="KW-0443">Lipid metabolism</keyword>
<keyword evidence="17" id="KW-1208">Phospholipid metabolism</keyword>
<feature type="compositionally biased region" description="Polar residues" evidence="19">
    <location>
        <begin position="96"/>
        <end position="119"/>
    </location>
</feature>
<evidence type="ECO:0000256" key="6">
    <source>
        <dbReference type="ARBA" id="ARBA00012487"/>
    </source>
</evidence>
<keyword evidence="10" id="KW-0548">Nucleotidyltransferase</keyword>
<evidence type="ECO:0000256" key="12">
    <source>
        <dbReference type="ARBA" id="ARBA00022842"/>
    </source>
</evidence>
<name>A0AAV9X2D8_9PEZI</name>
<gene>
    <name evidence="20" type="primary">TAM41</name>
    <name evidence="20" type="ORF">TWF694_004808</name>
</gene>